<gene>
    <name evidence="3" type="ORF">LOTGIDRAFT_83160</name>
</gene>
<dbReference type="CTD" id="20252562"/>
<dbReference type="GeneID" id="20252562"/>
<comment type="similarity">
    <text evidence="1">Belongs to the multicopper oxidase family.</text>
</comment>
<dbReference type="SUPFAM" id="SSF49503">
    <property type="entry name" value="Cupredoxins"/>
    <property type="match status" value="2"/>
</dbReference>
<dbReference type="KEGG" id="lgi:LOTGIDRAFT_83160"/>
<accession>V4ATG8</accession>
<dbReference type="AlphaFoldDB" id="V4ATG8"/>
<name>V4ATG8_LOTGI</name>
<feature type="domain" description="Plastocyanin-like" evidence="2">
    <location>
        <begin position="70"/>
        <end position="145"/>
    </location>
</feature>
<dbReference type="Gene3D" id="2.60.40.420">
    <property type="entry name" value="Cupredoxins - blue copper proteins"/>
    <property type="match status" value="1"/>
</dbReference>
<dbReference type="Proteomes" id="UP000030746">
    <property type="component" value="Unassembled WGS sequence"/>
</dbReference>
<keyword evidence="4" id="KW-1185">Reference proteome</keyword>
<dbReference type="InterPro" id="IPR011707">
    <property type="entry name" value="Cu-oxidase-like_N"/>
</dbReference>
<dbReference type="Pfam" id="PF07732">
    <property type="entry name" value="Cu-oxidase_3"/>
    <property type="match status" value="1"/>
</dbReference>
<sequence>RVYYMGVIEQDWNYAPSGANHQNSNRQSLTDFYVKNHPNTVGGTYKKAMFRHYTDETFIKEWPQPAHMAITGPIIRAEVGDTLKIVFKNKGSRSYSFHAQGVSYLKDSEGALYVDGTSGSDKYDDFVRPGTTQTYIWTIRNENGPSLSDPSCIPWVYRSHVNFPRDTNTGLVGVLLTCKTGTLNYDHTRNDVNTELVVFNKAFDENQSWFIDSDLSRCGTTTVCETLRATGEVDFVKSNIMRSINGIGFSNLNGLKACAGDKVAWYFLTVGNEKDSNTMFIEGQIMDIHHTSTASVYPGTAVVGLMIPRNPGKYGVNSMAEDNFGGRLRSFF</sequence>
<dbReference type="InterPro" id="IPR008972">
    <property type="entry name" value="Cupredoxin"/>
</dbReference>
<feature type="non-terminal residue" evidence="3">
    <location>
        <position position="332"/>
    </location>
</feature>
<evidence type="ECO:0000313" key="3">
    <source>
        <dbReference type="EMBL" id="ESO97031.1"/>
    </source>
</evidence>
<organism evidence="3 4">
    <name type="scientific">Lottia gigantea</name>
    <name type="common">Giant owl limpet</name>
    <dbReference type="NCBI Taxonomy" id="225164"/>
    <lineage>
        <taxon>Eukaryota</taxon>
        <taxon>Metazoa</taxon>
        <taxon>Spiralia</taxon>
        <taxon>Lophotrochozoa</taxon>
        <taxon>Mollusca</taxon>
        <taxon>Gastropoda</taxon>
        <taxon>Patellogastropoda</taxon>
        <taxon>Lottioidea</taxon>
        <taxon>Lottiidae</taxon>
        <taxon>Lottia</taxon>
    </lineage>
</organism>
<feature type="non-terminal residue" evidence="3">
    <location>
        <position position="1"/>
    </location>
</feature>
<dbReference type="GO" id="GO:0005507">
    <property type="term" value="F:copper ion binding"/>
    <property type="evidence" value="ECO:0007669"/>
    <property type="project" value="InterPro"/>
</dbReference>
<reference evidence="3 4" key="1">
    <citation type="journal article" date="2013" name="Nature">
        <title>Insights into bilaterian evolution from three spiralian genomes.</title>
        <authorList>
            <person name="Simakov O."/>
            <person name="Marletaz F."/>
            <person name="Cho S.J."/>
            <person name="Edsinger-Gonzales E."/>
            <person name="Havlak P."/>
            <person name="Hellsten U."/>
            <person name="Kuo D.H."/>
            <person name="Larsson T."/>
            <person name="Lv J."/>
            <person name="Arendt D."/>
            <person name="Savage R."/>
            <person name="Osoegawa K."/>
            <person name="de Jong P."/>
            <person name="Grimwood J."/>
            <person name="Chapman J.A."/>
            <person name="Shapiro H."/>
            <person name="Aerts A."/>
            <person name="Otillar R.P."/>
            <person name="Terry A.Y."/>
            <person name="Boore J.L."/>
            <person name="Grigoriev I.V."/>
            <person name="Lindberg D.R."/>
            <person name="Seaver E.C."/>
            <person name="Weisblat D.A."/>
            <person name="Putnam N.H."/>
            <person name="Rokhsar D.S."/>
        </authorList>
    </citation>
    <scope>NUCLEOTIDE SEQUENCE [LARGE SCALE GENOMIC DNA]</scope>
</reference>
<dbReference type="HOGENOM" id="CLU_037641_0_0_1"/>
<protein>
    <recommendedName>
        <fullName evidence="2">Plastocyanin-like domain-containing protein</fullName>
    </recommendedName>
</protein>
<dbReference type="RefSeq" id="XP_009052288.1">
    <property type="nucleotide sequence ID" value="XM_009054040.1"/>
</dbReference>
<evidence type="ECO:0000313" key="4">
    <source>
        <dbReference type="Proteomes" id="UP000030746"/>
    </source>
</evidence>
<dbReference type="STRING" id="225164.V4ATG8"/>
<dbReference type="OMA" id="FHMHGNG"/>
<evidence type="ECO:0000256" key="1">
    <source>
        <dbReference type="ARBA" id="ARBA00010609"/>
    </source>
</evidence>
<dbReference type="OrthoDB" id="2121828at2759"/>
<evidence type="ECO:0000259" key="2">
    <source>
        <dbReference type="Pfam" id="PF07732"/>
    </source>
</evidence>
<proteinExistence type="inferred from homology"/>
<dbReference type="EMBL" id="KB201362">
    <property type="protein sequence ID" value="ESO97031.1"/>
    <property type="molecule type" value="Genomic_DNA"/>
</dbReference>